<dbReference type="InterPro" id="IPR027417">
    <property type="entry name" value="P-loop_NTPase"/>
</dbReference>
<evidence type="ECO:0000313" key="2">
    <source>
        <dbReference type="Proteomes" id="UP000274822"/>
    </source>
</evidence>
<accession>A0A433Q3E5</accession>
<keyword evidence="2" id="KW-1185">Reference proteome</keyword>
<feature type="non-terminal residue" evidence="1">
    <location>
        <position position="431"/>
    </location>
</feature>
<dbReference type="AlphaFoldDB" id="A0A433Q3E5"/>
<comment type="caution">
    <text evidence="1">The sequence shown here is derived from an EMBL/GenBank/DDBJ whole genome shotgun (WGS) entry which is preliminary data.</text>
</comment>
<dbReference type="SUPFAM" id="SSF52540">
    <property type="entry name" value="P-loop containing nucleoside triphosphate hydrolases"/>
    <property type="match status" value="1"/>
</dbReference>
<protein>
    <submittedName>
        <fullName evidence="1">Uncharacterized protein</fullName>
    </submittedName>
</protein>
<evidence type="ECO:0000313" key="1">
    <source>
        <dbReference type="EMBL" id="RUS24325.1"/>
    </source>
</evidence>
<sequence length="431" mass="48454">MLSSGQIDDAVKTLIYKIADVHISHTVNMVEVKNYQKIALGNFCPTNLLPYGIHAKSLNLPMLGNVLQNRDPTPRLGVKRTFSECVQDDVGAHSSHYVITMVARSGSGKTSTVIALAKNHFVIYVMCAYRGTSSPDFTDANFADLAEEVRIMCEILREKFDRLTLDSILKYDRVLKDKAMDRVELEFLARFMFLLLLFNKNPQLEPQDFFHEQINGGYKTIRLLVKELKAYNSVTIQEMRFYVHLELGKHLNGRGIVIALDEAHAAVNYILPDELISPAGLKDLHDGQINNDDIFDFNKLIARSEYRCGFLNPLCAVLSNINVTLVVLGTAFSLLNADHLYSASSKPSARFIRITNFSFANEDDVSMILQSLLDMSGCDIPKQKRQRLAGRFRFTTYIVEAITKVAFPETKSKQQILDEAISAAESRAKGD</sequence>
<reference evidence="1 2" key="1">
    <citation type="journal article" date="2018" name="New Phytol.">
        <title>Phylogenomics of Endogonaceae and evolution of mycorrhizas within Mucoromycota.</title>
        <authorList>
            <person name="Chang Y."/>
            <person name="Desiro A."/>
            <person name="Na H."/>
            <person name="Sandor L."/>
            <person name="Lipzen A."/>
            <person name="Clum A."/>
            <person name="Barry K."/>
            <person name="Grigoriev I.V."/>
            <person name="Martin F.M."/>
            <person name="Stajich J.E."/>
            <person name="Smith M.E."/>
            <person name="Bonito G."/>
            <person name="Spatafora J.W."/>
        </authorList>
    </citation>
    <scope>NUCLEOTIDE SEQUENCE [LARGE SCALE GENOMIC DNA]</scope>
    <source>
        <strain evidence="1 2">AD002</strain>
    </source>
</reference>
<dbReference type="Proteomes" id="UP000274822">
    <property type="component" value="Unassembled WGS sequence"/>
</dbReference>
<organism evidence="1 2">
    <name type="scientific">Jimgerdemannia flammicorona</name>
    <dbReference type="NCBI Taxonomy" id="994334"/>
    <lineage>
        <taxon>Eukaryota</taxon>
        <taxon>Fungi</taxon>
        <taxon>Fungi incertae sedis</taxon>
        <taxon>Mucoromycota</taxon>
        <taxon>Mucoromycotina</taxon>
        <taxon>Endogonomycetes</taxon>
        <taxon>Endogonales</taxon>
        <taxon>Endogonaceae</taxon>
        <taxon>Jimgerdemannia</taxon>
    </lineage>
</organism>
<dbReference type="EMBL" id="RBNJ01016368">
    <property type="protein sequence ID" value="RUS24325.1"/>
    <property type="molecule type" value="Genomic_DNA"/>
</dbReference>
<name>A0A433Q3E5_9FUNG</name>
<proteinExistence type="predicted"/>
<gene>
    <name evidence="1" type="ORF">BC938DRAFT_473757</name>
</gene>